<keyword evidence="3" id="KW-1185">Reference proteome</keyword>
<gene>
    <name evidence="2" type="ORF">GCM10023188_07800</name>
</gene>
<evidence type="ECO:0000313" key="3">
    <source>
        <dbReference type="Proteomes" id="UP001500552"/>
    </source>
</evidence>
<feature type="transmembrane region" description="Helical" evidence="1">
    <location>
        <begin position="5"/>
        <end position="23"/>
    </location>
</feature>
<name>A0ABP8LAN9_9BACT</name>
<sequence>MSWMFFILSFPDVACWLLLPWVDWLLELPVELALLAEALSREVLLLCAEVLPALLPGVVLLLFWF</sequence>
<evidence type="ECO:0000256" key="1">
    <source>
        <dbReference type="SAM" id="Phobius"/>
    </source>
</evidence>
<reference evidence="3" key="1">
    <citation type="journal article" date="2019" name="Int. J. Syst. Evol. Microbiol.">
        <title>The Global Catalogue of Microorganisms (GCM) 10K type strain sequencing project: providing services to taxonomists for standard genome sequencing and annotation.</title>
        <authorList>
            <consortium name="The Broad Institute Genomics Platform"/>
            <consortium name="The Broad Institute Genome Sequencing Center for Infectious Disease"/>
            <person name="Wu L."/>
            <person name="Ma J."/>
        </authorList>
    </citation>
    <scope>NUCLEOTIDE SEQUENCE [LARGE SCALE GENOMIC DNA]</scope>
    <source>
        <strain evidence="3">JCM 17926</strain>
    </source>
</reference>
<comment type="caution">
    <text evidence="2">The sequence shown here is derived from an EMBL/GenBank/DDBJ whole genome shotgun (WGS) entry which is preliminary data.</text>
</comment>
<keyword evidence="1" id="KW-0472">Membrane</keyword>
<proteinExistence type="predicted"/>
<organism evidence="2 3">
    <name type="scientific">Pontibacter saemangeumensis</name>
    <dbReference type="NCBI Taxonomy" id="1084525"/>
    <lineage>
        <taxon>Bacteria</taxon>
        <taxon>Pseudomonadati</taxon>
        <taxon>Bacteroidota</taxon>
        <taxon>Cytophagia</taxon>
        <taxon>Cytophagales</taxon>
        <taxon>Hymenobacteraceae</taxon>
        <taxon>Pontibacter</taxon>
    </lineage>
</organism>
<evidence type="ECO:0000313" key="2">
    <source>
        <dbReference type="EMBL" id="GAA4426096.1"/>
    </source>
</evidence>
<keyword evidence="1" id="KW-1133">Transmembrane helix</keyword>
<keyword evidence="1" id="KW-0812">Transmembrane</keyword>
<accession>A0ABP8LAN9</accession>
<dbReference type="Proteomes" id="UP001500552">
    <property type="component" value="Unassembled WGS sequence"/>
</dbReference>
<protein>
    <submittedName>
        <fullName evidence="2">Uncharacterized protein</fullName>
    </submittedName>
</protein>
<dbReference type="EMBL" id="BAABHC010000003">
    <property type="protein sequence ID" value="GAA4426096.1"/>
    <property type="molecule type" value="Genomic_DNA"/>
</dbReference>
<feature type="transmembrane region" description="Helical" evidence="1">
    <location>
        <begin position="43"/>
        <end position="64"/>
    </location>
</feature>